<comment type="similarity">
    <text evidence="2">Belongs to the mesothelin family.</text>
</comment>
<proteinExistence type="inferred from homology"/>
<dbReference type="Pfam" id="PF06060">
    <property type="entry name" value="Mesothelin"/>
    <property type="match status" value="2"/>
</dbReference>
<name>A0A498LSL5_LABRO</name>
<evidence type="ECO:0000256" key="5">
    <source>
        <dbReference type="ARBA" id="ARBA00023136"/>
    </source>
</evidence>
<comment type="caution">
    <text evidence="8">The sequence shown here is derived from an EMBL/GenBank/DDBJ whole genome shotgun (WGS) entry which is preliminary data.</text>
</comment>
<evidence type="ECO:0000256" key="6">
    <source>
        <dbReference type="ARBA" id="ARBA00023180"/>
    </source>
</evidence>
<keyword evidence="9" id="KW-1185">Reference proteome</keyword>
<dbReference type="PANTHER" id="PTHR23412">
    <property type="entry name" value="STEREOCILIN RELATED"/>
    <property type="match status" value="1"/>
</dbReference>
<gene>
    <name evidence="8" type="ORF">ROHU_010622</name>
</gene>
<keyword evidence="6" id="KW-0325">Glycoprotein</keyword>
<dbReference type="Proteomes" id="UP000290572">
    <property type="component" value="Unassembled WGS sequence"/>
</dbReference>
<evidence type="ECO:0000313" key="9">
    <source>
        <dbReference type="Proteomes" id="UP000290572"/>
    </source>
</evidence>
<evidence type="ECO:0000256" key="2">
    <source>
        <dbReference type="ARBA" id="ARBA00011016"/>
    </source>
</evidence>
<dbReference type="GO" id="GO:0007160">
    <property type="term" value="P:cell-matrix adhesion"/>
    <property type="evidence" value="ECO:0007669"/>
    <property type="project" value="TreeGrafter"/>
</dbReference>
<comment type="subcellular location">
    <subcellularLocation>
        <location evidence="1">Membrane</location>
    </subcellularLocation>
</comment>
<evidence type="ECO:0000256" key="3">
    <source>
        <dbReference type="ARBA" id="ARBA00022729"/>
    </source>
</evidence>
<feature type="compositionally biased region" description="Low complexity" evidence="7">
    <location>
        <begin position="4272"/>
        <end position="4297"/>
    </location>
</feature>
<evidence type="ECO:0000313" key="8">
    <source>
        <dbReference type="EMBL" id="RXN11448.1"/>
    </source>
</evidence>
<dbReference type="GO" id="GO:0009986">
    <property type="term" value="C:cell surface"/>
    <property type="evidence" value="ECO:0007669"/>
    <property type="project" value="TreeGrafter"/>
</dbReference>
<dbReference type="InterPro" id="IPR010335">
    <property type="entry name" value="Mesothelin"/>
</dbReference>
<feature type="region of interest" description="Disordered" evidence="7">
    <location>
        <begin position="4266"/>
        <end position="4297"/>
    </location>
</feature>
<dbReference type="InterPro" id="IPR026664">
    <property type="entry name" value="Stereocilin-rel"/>
</dbReference>
<reference evidence="8 9" key="1">
    <citation type="submission" date="2018-03" db="EMBL/GenBank/DDBJ databases">
        <title>Draft genome sequence of Rohu Carp (Labeo rohita).</title>
        <authorList>
            <person name="Das P."/>
            <person name="Kushwaha B."/>
            <person name="Joshi C.G."/>
            <person name="Kumar D."/>
            <person name="Nagpure N.S."/>
            <person name="Sahoo L."/>
            <person name="Das S.P."/>
            <person name="Bit A."/>
            <person name="Patnaik S."/>
            <person name="Meher P.K."/>
            <person name="Jayasankar P."/>
            <person name="Koringa P.G."/>
            <person name="Patel N.V."/>
            <person name="Hinsu A.T."/>
            <person name="Kumar R."/>
            <person name="Pandey M."/>
            <person name="Agarwal S."/>
            <person name="Srivastava S."/>
            <person name="Singh M."/>
            <person name="Iquebal M.A."/>
            <person name="Jaiswal S."/>
            <person name="Angadi U.B."/>
            <person name="Kumar N."/>
            <person name="Raza M."/>
            <person name="Shah T.M."/>
            <person name="Rai A."/>
            <person name="Jena J.K."/>
        </authorList>
    </citation>
    <scope>NUCLEOTIDE SEQUENCE [LARGE SCALE GENOMIC DNA]</scope>
    <source>
        <strain evidence="8">DASCIFA01</strain>
        <tissue evidence="8">Testis</tissue>
    </source>
</reference>
<protein>
    <submittedName>
        <fullName evidence="8">Uncharacterized protein</fullName>
    </submittedName>
</protein>
<keyword evidence="4" id="KW-0130">Cell adhesion</keyword>
<keyword evidence="5" id="KW-0472">Membrane</keyword>
<keyword evidence="3" id="KW-0732">Signal</keyword>
<dbReference type="GO" id="GO:0016020">
    <property type="term" value="C:membrane"/>
    <property type="evidence" value="ECO:0007669"/>
    <property type="project" value="UniProtKB-SubCell"/>
</dbReference>
<dbReference type="PANTHER" id="PTHR23412:SF6">
    <property type="entry name" value="MESOTHELIN"/>
    <property type="match status" value="1"/>
</dbReference>
<evidence type="ECO:0000256" key="4">
    <source>
        <dbReference type="ARBA" id="ARBA00022889"/>
    </source>
</evidence>
<dbReference type="EMBL" id="QBIY01013136">
    <property type="protein sequence ID" value="RXN11448.1"/>
    <property type="molecule type" value="Genomic_DNA"/>
</dbReference>
<accession>A0A498LSL5</accession>
<organism evidence="8 9">
    <name type="scientific">Labeo rohita</name>
    <name type="common">Indian major carp</name>
    <name type="synonym">Cyprinus rohita</name>
    <dbReference type="NCBI Taxonomy" id="84645"/>
    <lineage>
        <taxon>Eukaryota</taxon>
        <taxon>Metazoa</taxon>
        <taxon>Chordata</taxon>
        <taxon>Craniata</taxon>
        <taxon>Vertebrata</taxon>
        <taxon>Euteleostomi</taxon>
        <taxon>Actinopterygii</taxon>
        <taxon>Neopterygii</taxon>
        <taxon>Teleostei</taxon>
        <taxon>Ostariophysi</taxon>
        <taxon>Cypriniformes</taxon>
        <taxon>Cyprinidae</taxon>
        <taxon>Labeoninae</taxon>
        <taxon>Labeonini</taxon>
        <taxon>Labeo</taxon>
    </lineage>
</organism>
<sequence>MYPFLSRNTSSGCVDPEDSTEDWLTKNFGSFSVLAQVRDFTSINVLFSGLEVLHLLSPEQKAELLLHPEVVGLTNSSLALVFQSLLSSLMPSEDPWPSNNSTQFYMSTAPSASPQDPLGQARIALNGFMTAFSPVGSFVRQFVSLTQQQNLNSMRSATLVQAMINLTLAELAAPFKQNSSQQLVAFDPMNVNDWFTHVASPILRRFLLPGQIEIHPNLTAVFHNQFYIETAIGTGVQNEGQDICSVFIDNRTCGLTDLVEHVATVLHCAARSNLTLNQETLSNVLLHLSQNLNALLQQLTMTNFSSQSSPFSDILDQMVHDTFTMSNLQDESFVRLWFQVKLKPLLSTLTPEYLTCLSHKEFSCHTFQILVSELSDNMLLMSEEGGCRAENSSIWVTLNFGGFSPFATLREMYQLSQDFNAIDALVVLSPRQTAELIVEDFAGLPEKSVIINMVFDHILISPEDRGLVQMLGYLIMLAGQMGLECSSYQQIVQRLQESVLPPHMMQPIKDYMSQLEQMAPPGCFLPPVTCISTPINETSICNGISSNETLLSAGLVSAPCSVDLQQYACSSLTGFTAENLAGLLKCQLSSSSSYSKEIWKLLFIKANDVLDGALISFSNSLTNMSQPIGGDVVSQVLDVIGELRLERISPDQWSDVTFISMLFTQNLKPFLQFASPSLLQCTSSKNLSCQTYQHILSMVTLFNETQGRNMVDFFILPFLRRNTTDAGCVSTANNSTEWLQKNFGPFSQFVSLTDLLSINGLFNPLETLDNLTPKQVAGLMAGNLPGLPEKEVIINRVFDHLLVSPVERGLPDVLQNLLLISQMTIIPCSSYILIFQRLFQALPFLSTKMETVVFHVTEELKQNGARVFDHTCECNETLLSAGLVSAPCSVDLQQYACSSLTGFTAENLAGLLKCQLSSSSSYSKEIWKLLFIKANDVLDGALISFSNSLTNMSQPIGGDVVSQVLDVTGELRLERISPDQWSDVTFISMLFTQNLKPFLQFASPSLLQCTSSKNLSCQTYQHILSMVTFVSETQGRNMVDFFILPFLRRNTTDAGCVSTANNSAEWLQKNFGPFSQFVSLTDMLSINGLFNPLETLDNLTPKQVAGLMAENLPGLPEKEVIINRVFDHLLVSPVERGLPDVLQNLLLISQMTIIPCSSYILIFQRLFQALPFLLTEMETVVLHVTEELKQNGARATRVCSGVNSNETLLSAGLVSAPCSVDLQQYACSSLTGFTAENLAGLLKCQLSSSSSYSKEIWKLLFIKANDVLDGALISFSNSLANMSQPIGGDVVSQVLDVIGELRLERISPDQWSDVTFISMLFTQNLTPFLQFASPSLLQCTSSKNLSCQTYQHILSMVTLFNETQGRNMVDFFILPFLRRNTTDAGCVSTANNSAEWLQKNFGPFSQFVSLTDMLSINGLFNPLETLDNLTPKQVAGLMAENLPGLPEKEVIINRVFDHLLVSPVERGLPDILQNLLLISQMTIIPCSSYILIFQRLFQALPFLSTEMETLVLHVTEELKQNGARVFDHTCECNEPLLSAGLVSAPCSVDLQQYACSSLTGFTAENLAGLLKCQLSSSSSYSKEIWKLLFIKANDVLDGALIIFTNSLANMSQPIGGDVVSQVLDVIGELRLERISPDQWSDVTFISMLFTQNLEPFLQFASPSLLQCTSSKNLSCQTYQHILSMVTFVSETQGRNMVDFFILPFLRRNTTDAGCVSTANNSTEWLQKNFGPFSLFVSLTDLLSVNGFFNPLETLDNLTPTQVAGLMAENLPGLPEKEVIINRVFDHLLVSPVERGLPDVLQNLLLISQMTIIPCSSYILIFQRLFQALPFLLTEMETVVLHVTEELKQNGARATRVCSGVNSNETLLSAGLVSAPCSVDLQQYACASLTGFTAENLAGLLKCQLSSSSSYSKVIWKLLFIKANDVLDGALIIFTNSLANMSQPIGGDVVSQVLDVIGELRLERISPDQWSDVTFISMLFTQNLKPFLQFASPSLLQCTSSKNLSCQTYQHILSMVTLFNETQGRNMVDFFILPFLRRNTTDAGCVSTANNSAEWLQKNFGPFSLFVSLTDLLSINGLFNPLETLDNLTPKQVAGLMAENLPGLPEKEVIINRVFDHLLVSPVERGLPDVLQNLLLISQMTIIPCSSYILIFQRLFQALPFLSTEMETLVLHVTEELKQNGARVFDHTCECNETLLSAGLVSAPCSVDLQQYACSSLTGFTAENLAGLLKCQLSSSSSYSKEIWKLLFIKANDVLDGALIIFTNSLANMSQPIGGDVVSQVLDVIGELRLERISPDQWSDVTFISMLFTQNLEPFLQFASPSLLQCTSSKNLSCQTYQHILSMVTFVSETQGRNMVDFFILPFLRRNTTDAGCVSTANNSTEWLQKNFGPFSQFVSLTDLLSINGLFNPLETLDNLTPKQMVGLIVNSQPGVPQNVVINRVFDHLLVSPVERGLPDVLELLYIFSTVNPLSCQTNQIIFTRLEHILRSGAGDLEPVIWASVYKFSRTAPADCALLPVVNECPVTPFNETRVCSGVDSSASQQCLIDGLSCGFGIAVHACSPVLNVSLEHLVTLLHKHLSTADMSSAEAWKLFLTRVSHLLDVALSQLSNKSMWWSSSSASVVLDVLRELRLNRLTDESAVAQWLDEHLRPVLPSVSTTFLQCLRSKNFSCQSFQTVVGAFDAGYIHMNDFQRQITVSDFIIPFLSRAGAACVSNDNSQWLISNFGQFSALVPLNQLISLNAQFNPMSSLLYLSPEQLVGLMFDDIPGLPEKSVVINAVFDHLTASPQKQRIVSMLPIMVESSTTSLTSRAHTSVRLFASFHRLDHLMVSVPVDLEAAILRSKSALLRNVPQVWLHTSECSVLLAYLGSSHDGSRLCEFSITQYACAELTDLSSQDLATVLSCGLNGNENVSEEMWKLFTQKINPVLGPALDLLADTRLNKSRPSVSFLNVIGEVTLSSFSSTNLGDHSFVQRWFNSRLRPFLPYASEMFLSCLSTRDFSCDTFRSVVESFGQSFDVMSTDTQANVYVDFIKVFLSQNRCVNISQSSSDWLISSFGRFAVFTTVTDLQTLNPNFNVLDTLGLLSMRQLVEVSSTPGFLSSSAAVNNLLLYVPDAQFTAFFLSLSNTLQIQGVVLPPPVQEAFLQQVFDRANLTTSSDADLQNWILNMLPSFMANITVQHVTSYFSIIQQRPCPAPLRCYANQSYYAFLTSSFMSFQFPNLTTFLSLMPAARVPELMESVSPAEVSSLLNRPNAVDDVTKICQFFRIYPKTPQYLQTEPPLSVGLAQQVLSCVWPQVLKVDSQSEANTWFDHRLLRYLPLLTSQLISPDVMQNASCLSFKKFVSVMAKYDYAAAPFSQRDIYNTILIYLNTSSTPKCYNASNPDLNSTAWFVDYISVFLSFITLDDLLMFGSIQPFMVNLENLQLFGQISVPDDVMEYYVTLLFDLNPSFSAYYLPLKFRCLAPASSFLELSSEQLRNISSSIHQNCTDVLPEVSAALASNAEVLTVDSIQALGQSCTGLSTAQISGAGGQVLFNALSVLSLVQEWNLDQAMMIIRTLLSSGVYQINSAASLQNLGSLIVGVQSSIMSLISGNTFLEAMKSELFMSNIIGAPVIVQQTVVSQIISVSSSSDAIITNVPDVMATEIPRVFLLGVSTSSATLQTVNQKKWKHEQAVLIFETVAAQFSNPDDMSFQVLQGFTCSRIQSFSTSKIMNLIRGCKRRVNQTLVLQESQLTCMYQYIKSADLNAFSQYPAEVLIYYDYSAINRSVCRSYFSSLGTASFSVLSSTLSFKKQTLFNNARDCLGISGFKISRDQLEVLGSVCCFLSADYIQSSDPYVLEKLKQCEDLSAQQISALESVLLGGNTSYGYKLTHTRIATLFSCPLYELRLTPDFPLRPSDSWNRTTLENLGLLPLYLTTNIWGIFSQRFLKTFIRDLRKNNKASEMKILNMMNEVNKISRVKIKRSAETACTVGQILQAQVYSDMFPFAYDVTQFNACLSVEALKDNLEAVTDRVYDRSYQRIVLDKLNQAYPGGVSDEVLQVLGSASRAATRDDVRKWNVTKIDTLSSLMNQRYGDWDAEMVPCVCVCVCVCVCCYTVQLLVSKYLSVNGNTLGTNELNTLGGTNLCVLNTSVLSNITPASMERASALSLTSCSSEKKSILFSIAQNAFNTTNTRSTNTVSITTYQLLQNYLGGADSMFIRTLVNSSVNMDVLTFMSLKQSVINVLNVPEVKSLLGVNVGDLKTYESAAQIQEWIRLQLQSDLDTLQMGLTGGRNSTATETTASTASAATSSTKAPSAQTGTVATTAAGSRVWSPDCLQLLLLAVTMMTLQLLH</sequence>
<evidence type="ECO:0000256" key="7">
    <source>
        <dbReference type="SAM" id="MobiDB-lite"/>
    </source>
</evidence>
<evidence type="ECO:0000256" key="1">
    <source>
        <dbReference type="ARBA" id="ARBA00004370"/>
    </source>
</evidence>